<evidence type="ECO:0000313" key="2">
    <source>
        <dbReference type="Proteomes" id="UP001320178"/>
    </source>
</evidence>
<dbReference type="AlphaFoldDB" id="A0AAW4YPT2"/>
<comment type="caution">
    <text evidence="1">The sequence shown here is derived from an EMBL/GenBank/DDBJ whole genome shotgun (WGS) entry which is preliminary data.</text>
</comment>
<dbReference type="Proteomes" id="UP001320178">
    <property type="component" value="Unassembled WGS sequence"/>
</dbReference>
<reference evidence="1" key="2">
    <citation type="journal article" date="2021" name="Front. Microbiol.">
        <title>Aerobic Denitrification and Heterotrophic Sulfur Oxidation in the Genus Halomonas Revealed by Six Novel Species Characterizations and Genome-Based Analysis.</title>
        <authorList>
            <person name="Wang L."/>
            <person name="Shao Z."/>
        </authorList>
    </citation>
    <scope>NUCLEOTIDE SEQUENCE</scope>
    <source>
        <strain evidence="1">MCCC 1A05776</strain>
    </source>
</reference>
<sequence>MRIPLPKTNQVSKERKAHPFPAQIGLQTLELMQASIFHSMVMDEAAGQRVRQERGVEEINGALLEAGLEKRLLDDGWAYLGKYKVLFERFVTQNVLIALRSQWDWYVRNLGRFILTALASECQEGEALSKSKENDLTKIGFKDIQTQLRILERCAGIAIDVPGFVREAIHEMSLVRNLGLHNRWEVDDFYIKNSRTEGWGVGEIRYFEVPELEEWHKALANLVNASWSPVAVRFKYAPDFELGS</sequence>
<protein>
    <recommendedName>
        <fullName evidence="3">DUF4145 domain-containing protein</fullName>
    </recommendedName>
</protein>
<evidence type="ECO:0008006" key="3">
    <source>
        <dbReference type="Google" id="ProtNLM"/>
    </source>
</evidence>
<proteinExistence type="predicted"/>
<name>A0AAW4YPT2_9GAMM</name>
<dbReference type="RefSeq" id="WP_234238443.1">
    <property type="nucleotide sequence ID" value="NZ_JABFTS010000001.1"/>
</dbReference>
<organism evidence="1 2">
    <name type="scientific">Billgrantia desiderata</name>
    <dbReference type="NCBI Taxonomy" id="52021"/>
    <lineage>
        <taxon>Bacteria</taxon>
        <taxon>Pseudomonadati</taxon>
        <taxon>Pseudomonadota</taxon>
        <taxon>Gammaproteobacteria</taxon>
        <taxon>Oceanospirillales</taxon>
        <taxon>Halomonadaceae</taxon>
        <taxon>Billgrantia</taxon>
    </lineage>
</organism>
<dbReference type="EMBL" id="JABFTS010000001">
    <property type="protein sequence ID" value="MCE8050011.1"/>
    <property type="molecule type" value="Genomic_DNA"/>
</dbReference>
<reference evidence="1" key="1">
    <citation type="submission" date="2020-05" db="EMBL/GenBank/DDBJ databases">
        <authorList>
            <person name="Wang L."/>
            <person name="Shao Z."/>
        </authorList>
    </citation>
    <scope>NUCLEOTIDE SEQUENCE</scope>
    <source>
        <strain evidence="1">MCCC 1A05776</strain>
    </source>
</reference>
<evidence type="ECO:0000313" key="1">
    <source>
        <dbReference type="EMBL" id="MCE8050011.1"/>
    </source>
</evidence>
<accession>A0AAW4YPT2</accession>
<gene>
    <name evidence="1" type="ORF">HOP61_01710</name>
</gene>